<evidence type="ECO:0000313" key="1">
    <source>
        <dbReference type="EMBL" id="QNO42896.1"/>
    </source>
</evidence>
<dbReference type="EMBL" id="MT631435">
    <property type="protein sequence ID" value="QNO50449.1"/>
    <property type="molecule type" value="Genomic_DNA"/>
</dbReference>
<gene>
    <name evidence="4" type="ORF">BPCBKEJI_00027</name>
    <name evidence="3" type="ORF">JGGIPCKB_00004</name>
    <name evidence="2" type="ORF">MJEPJOLK_00002</name>
    <name evidence="1" type="ORF">NICIAEDM_00003</name>
</gene>
<sequence length="140" mass="16074">MVNNKSEIDPIKEFCSNQSCRDCGKRGTGSIVKYGHDKNGKQRFKCKTCGGVFVETKNTILYNRKLSEDQIILICKLLVEKNGIRAIERITEIHRDTISDIIKALARHAREVTDFLINDVKLTEVQVDGMWSFIKKTKKR</sequence>
<organism evidence="2">
    <name type="scientific">Candidatus Methanogaster sp. ANME-2c ERB4</name>
    <dbReference type="NCBI Taxonomy" id="2759911"/>
    <lineage>
        <taxon>Archaea</taxon>
        <taxon>Methanobacteriati</taxon>
        <taxon>Methanobacteriota</taxon>
        <taxon>Stenosarchaea group</taxon>
        <taxon>Methanomicrobia</taxon>
        <taxon>Methanosarcinales</taxon>
        <taxon>ANME-2 cluster</taxon>
        <taxon>Candidatus Methanogasteraceae</taxon>
        <taxon>Candidatus Methanogaster</taxon>
    </lineage>
</organism>
<reference evidence="2" key="1">
    <citation type="submission" date="2020-06" db="EMBL/GenBank/DDBJ databases">
        <title>Unique genomic features of the anaerobic methanotrophic archaea.</title>
        <authorList>
            <person name="Chadwick G.L."/>
            <person name="Skennerton C.T."/>
            <person name="Laso-Perez R."/>
            <person name="Leu A.O."/>
            <person name="Speth D.R."/>
            <person name="Yu H."/>
            <person name="Morgan-Lang C."/>
            <person name="Hatzenpichler R."/>
            <person name="Goudeau D."/>
            <person name="Malmstrom R."/>
            <person name="Brazelton W.J."/>
            <person name="Woyke T."/>
            <person name="Hallam S.J."/>
            <person name="Tyson G.W."/>
            <person name="Wegener G."/>
            <person name="Boetius A."/>
            <person name="Orphan V."/>
        </authorList>
    </citation>
    <scope>NUCLEOTIDE SEQUENCE</scope>
</reference>
<dbReference type="EMBL" id="MT630780">
    <property type="protein sequence ID" value="QNO42896.1"/>
    <property type="molecule type" value="Genomic_DNA"/>
</dbReference>
<evidence type="ECO:0000313" key="3">
    <source>
        <dbReference type="EMBL" id="QNO44031.1"/>
    </source>
</evidence>
<dbReference type="EMBL" id="MT630822">
    <property type="protein sequence ID" value="QNO43428.1"/>
    <property type="molecule type" value="Genomic_DNA"/>
</dbReference>
<evidence type="ECO:0000313" key="2">
    <source>
        <dbReference type="EMBL" id="QNO43428.1"/>
    </source>
</evidence>
<dbReference type="EMBL" id="MT630891">
    <property type="protein sequence ID" value="QNO44031.1"/>
    <property type="molecule type" value="Genomic_DNA"/>
</dbReference>
<evidence type="ECO:0008006" key="5">
    <source>
        <dbReference type="Google" id="ProtNLM"/>
    </source>
</evidence>
<accession>A0A7G9Y5Z4</accession>
<name>A0A7G9Y5Z4_9EURY</name>
<dbReference type="AlphaFoldDB" id="A0A7G9Y5Z4"/>
<proteinExistence type="predicted"/>
<protein>
    <recommendedName>
        <fullName evidence="5">IS1 family transposase</fullName>
    </recommendedName>
</protein>
<evidence type="ECO:0000313" key="4">
    <source>
        <dbReference type="EMBL" id="QNO50449.1"/>
    </source>
</evidence>